<dbReference type="CDD" id="cd04740">
    <property type="entry name" value="DHOD_1B_like"/>
    <property type="match status" value="1"/>
</dbReference>
<dbReference type="PATRIC" id="fig|999432.5.peg.2448"/>
<dbReference type="PANTHER" id="PTHR43513">
    <property type="entry name" value="DIHYDROOROTATE DEHYDROGENASE B (NAD(+)), ELECTRON TRANSFER SUBUNIT"/>
    <property type="match status" value="1"/>
</dbReference>
<dbReference type="GO" id="GO:0044205">
    <property type="term" value="P:'de novo' UMP biosynthetic process"/>
    <property type="evidence" value="ECO:0007669"/>
    <property type="project" value="UniProtKB-UniPathway"/>
</dbReference>
<dbReference type="Proteomes" id="UP000011705">
    <property type="component" value="Chromosome"/>
</dbReference>
<dbReference type="UniPathway" id="UPA00070"/>
<proteinExistence type="predicted"/>
<evidence type="ECO:0000313" key="7">
    <source>
        <dbReference type="EMBL" id="EMB30671.1"/>
    </source>
</evidence>
<comment type="caution">
    <text evidence="7">The sequence shown here is derived from an EMBL/GenBank/DDBJ whole genome shotgun (WGS) entry which is preliminary data.</text>
</comment>
<organism evidence="7">
    <name type="scientific">Treponema denticola H-22</name>
    <dbReference type="NCBI Taxonomy" id="999432"/>
    <lineage>
        <taxon>Bacteria</taxon>
        <taxon>Pseudomonadati</taxon>
        <taxon>Spirochaetota</taxon>
        <taxon>Spirochaetia</taxon>
        <taxon>Spirochaetales</taxon>
        <taxon>Treponemataceae</taxon>
        <taxon>Treponema</taxon>
    </lineage>
</organism>
<dbReference type="EMBL" id="AGDV01000021">
    <property type="protein sequence ID" value="EMB30671.1"/>
    <property type="molecule type" value="Genomic_DNA"/>
</dbReference>
<dbReference type="InterPro" id="IPR050353">
    <property type="entry name" value="PyrK_electron_transfer"/>
</dbReference>
<keyword evidence="5" id="KW-0560">Oxidoreductase</keyword>
<reference evidence="7" key="1">
    <citation type="submission" date="2012-01" db="EMBL/GenBank/DDBJ databases">
        <title>The Genome Sequence of Treponema denticola H-22.</title>
        <authorList>
            <consortium name="The Broad Institute Genome Sequencing Platform"/>
            <person name="Earl A."/>
            <person name="Ward D."/>
            <person name="Feldgarden M."/>
            <person name="Gevers D."/>
            <person name="Blanton J.M."/>
            <person name="Fenno C.J."/>
            <person name="Baranova O.V."/>
            <person name="Mathney J."/>
            <person name="Dewhirst F.E."/>
            <person name="Izard J."/>
            <person name="Young S.K."/>
            <person name="Zeng Q."/>
            <person name="Gargeya S."/>
            <person name="Fitzgerald M."/>
            <person name="Haas B."/>
            <person name="Abouelleil A."/>
            <person name="Alvarado L."/>
            <person name="Arachchi H.M."/>
            <person name="Berlin A."/>
            <person name="Chapman S.B."/>
            <person name="Gearin G."/>
            <person name="Goldberg J."/>
            <person name="Griggs A."/>
            <person name="Gujja S."/>
            <person name="Hansen M."/>
            <person name="Heiman D."/>
            <person name="Howarth C."/>
            <person name="Larimer J."/>
            <person name="Lui A."/>
            <person name="MacDonald P.J.P."/>
            <person name="McCowen C."/>
            <person name="Montmayeur A."/>
            <person name="Murphy C."/>
            <person name="Neiman D."/>
            <person name="Pearson M."/>
            <person name="Priest M."/>
            <person name="Roberts A."/>
            <person name="Saif S."/>
            <person name="Shea T."/>
            <person name="Sisk P."/>
            <person name="Stolte C."/>
            <person name="Sykes S."/>
            <person name="Wortman J."/>
            <person name="Nusbaum C."/>
            <person name="Birren B."/>
        </authorList>
    </citation>
    <scope>NUCLEOTIDE SEQUENCE [LARGE SCALE GENOMIC DNA]</scope>
    <source>
        <strain evidence="7">H-22</strain>
    </source>
</reference>
<dbReference type="GO" id="GO:0006207">
    <property type="term" value="P:'de novo' pyrimidine nucleobase biosynthetic process"/>
    <property type="evidence" value="ECO:0007669"/>
    <property type="project" value="InterPro"/>
</dbReference>
<evidence type="ECO:0000256" key="3">
    <source>
        <dbReference type="ARBA" id="ARBA00022630"/>
    </source>
</evidence>
<dbReference type="InterPro" id="IPR033888">
    <property type="entry name" value="DHOD_1B"/>
</dbReference>
<protein>
    <submittedName>
        <fullName evidence="7">Dihydroorotate dehydrogenase</fullName>
    </submittedName>
</protein>
<sequence>MRSKAEIIQKIKNAGLAAREGRTEPVLATVSGVLSTKPNLIRYCADELGFGLVTTKSFQVLPNPGNREPILCEPELGCFGNSVGLRNCGMEQAVKELKELRSSWKTDSILNVSLSASNPEDFISLLKGFEELADCFELNFSCPHASAGFGASIGCDPAIASEYIKTIKKALPNCAVPIFVKLTPNVEDIGAIASAVIEAGADGITAINTVGPKVYIEPHSGKPILQNKLGGKGGMSGSWIFPRALECIGQIRKAVGEEIPIIGMGGVMTGAQAAELVRAGADIIGIGSACGMLEQDDLKPFFQNLASDALNCIRGKETDKTSSFLRKKRALEYEAKTIVKIEKESEDIIIITLNGKCKFEAGQFVFLWIPGVGEKPFSLAEADPISLIIKKRGPFTEALFELKAGDTIYMRGLYGKGIKPPKTENALLIAGGTGIAVLPALAKRLKKQGALVSTYVGTSEEIKKKEPNGIEKILIECGAYKKVADKGVIGRVLNQLQKDNIEGNTGLPIQGKAEKMGKQDFFTAYLVGPMIFMRRASEILLKLGVRKNQIFMSLEMNTMCGVGICGECSCGNILTCKKGTFVSLDQIDDFYQ</sequence>
<dbReference type="Gene3D" id="3.40.50.80">
    <property type="entry name" value="Nucleotide-binding domain of ferredoxin-NADP reductase (FNR) module"/>
    <property type="match status" value="1"/>
</dbReference>
<dbReference type="Pfam" id="PF01180">
    <property type="entry name" value="DHO_dh"/>
    <property type="match status" value="1"/>
</dbReference>
<comment type="pathway">
    <text evidence="2">Pyrimidine metabolism; UMP biosynthesis via de novo pathway.</text>
</comment>
<evidence type="ECO:0000256" key="1">
    <source>
        <dbReference type="ARBA" id="ARBA00001917"/>
    </source>
</evidence>
<evidence type="ECO:0000256" key="2">
    <source>
        <dbReference type="ARBA" id="ARBA00004725"/>
    </source>
</evidence>
<dbReference type="RefSeq" id="WP_002685854.1">
    <property type="nucleotide sequence ID" value="NZ_CM001795.1"/>
</dbReference>
<evidence type="ECO:0000259" key="6">
    <source>
        <dbReference type="PROSITE" id="PS51384"/>
    </source>
</evidence>
<gene>
    <name evidence="7" type="ORF">HMPREF9726_02356</name>
</gene>
<dbReference type="InterPro" id="IPR013785">
    <property type="entry name" value="Aldolase_TIM"/>
</dbReference>
<comment type="cofactor">
    <cofactor evidence="1">
        <name>FMN</name>
        <dbReference type="ChEBI" id="CHEBI:58210"/>
    </cofactor>
</comment>
<dbReference type="SUPFAM" id="SSF63380">
    <property type="entry name" value="Riboflavin synthase domain-like"/>
    <property type="match status" value="1"/>
</dbReference>
<dbReference type="PANTHER" id="PTHR43513:SF3">
    <property type="entry name" value="DIHYDROOROTATE DEHYDROGENASE B (NAD(+)), ELECTRON TRANSFER SUBUNIT-RELATED"/>
    <property type="match status" value="1"/>
</dbReference>
<dbReference type="AlphaFoldDB" id="A0A0E2E3L3"/>
<dbReference type="PROSITE" id="PS51384">
    <property type="entry name" value="FAD_FR"/>
    <property type="match status" value="1"/>
</dbReference>
<accession>A0A0E2E3L3</accession>
<dbReference type="InterPro" id="IPR005720">
    <property type="entry name" value="Dihydroorotate_DH_cat"/>
</dbReference>
<keyword evidence="3" id="KW-0285">Flavoprotein</keyword>
<feature type="domain" description="FAD-binding FR-type" evidence="6">
    <location>
        <begin position="331"/>
        <end position="420"/>
    </location>
</feature>
<name>A0A0E2E3L3_TREDN</name>
<dbReference type="PRINTS" id="PR00410">
    <property type="entry name" value="PHEHYDRXLASE"/>
</dbReference>
<evidence type="ECO:0000256" key="5">
    <source>
        <dbReference type="ARBA" id="ARBA00023002"/>
    </source>
</evidence>
<dbReference type="GO" id="GO:0005737">
    <property type="term" value="C:cytoplasm"/>
    <property type="evidence" value="ECO:0007669"/>
    <property type="project" value="InterPro"/>
</dbReference>
<dbReference type="CDD" id="cd06221">
    <property type="entry name" value="sulfite_reductase_like"/>
    <property type="match status" value="1"/>
</dbReference>
<dbReference type="SUPFAM" id="SSF52343">
    <property type="entry name" value="Ferredoxin reductase-like, C-terminal NADP-linked domain"/>
    <property type="match status" value="1"/>
</dbReference>
<dbReference type="Gene3D" id="2.40.30.10">
    <property type="entry name" value="Translation factors"/>
    <property type="match status" value="1"/>
</dbReference>
<dbReference type="InterPro" id="IPR039261">
    <property type="entry name" value="FNR_nucleotide-bd"/>
</dbReference>
<dbReference type="SUPFAM" id="SSF51395">
    <property type="entry name" value="FMN-linked oxidoreductases"/>
    <property type="match status" value="1"/>
</dbReference>
<keyword evidence="4" id="KW-0288">FMN</keyword>
<dbReference type="InterPro" id="IPR017927">
    <property type="entry name" value="FAD-bd_FR_type"/>
</dbReference>
<dbReference type="PROSITE" id="PS00912">
    <property type="entry name" value="DHODEHASE_2"/>
    <property type="match status" value="1"/>
</dbReference>
<dbReference type="Gene3D" id="3.20.20.70">
    <property type="entry name" value="Aldolase class I"/>
    <property type="match status" value="1"/>
</dbReference>
<dbReference type="InterPro" id="IPR017938">
    <property type="entry name" value="Riboflavin_synthase-like_b-brl"/>
</dbReference>
<evidence type="ECO:0000256" key="4">
    <source>
        <dbReference type="ARBA" id="ARBA00022643"/>
    </source>
</evidence>
<dbReference type="HOGENOM" id="CLU_493318_0_0_12"/>
<dbReference type="GO" id="GO:0004152">
    <property type="term" value="F:dihydroorotate dehydrogenase activity"/>
    <property type="evidence" value="ECO:0007669"/>
    <property type="project" value="InterPro"/>
</dbReference>
<dbReference type="InterPro" id="IPR001295">
    <property type="entry name" value="Dihydroorotate_DH_CS"/>
</dbReference>